<comment type="similarity">
    <text evidence="1">Belongs to the nitroreductase family.</text>
</comment>
<dbReference type="CDD" id="cd02138">
    <property type="entry name" value="TdsD-like"/>
    <property type="match status" value="1"/>
</dbReference>
<dbReference type="SUPFAM" id="SSF55469">
    <property type="entry name" value="FMN-dependent nitroreductase-like"/>
    <property type="match status" value="1"/>
</dbReference>
<organism evidence="4 5">
    <name type="scientific">Leucobacter massiliensis</name>
    <dbReference type="NCBI Taxonomy" id="1686285"/>
    <lineage>
        <taxon>Bacteria</taxon>
        <taxon>Bacillati</taxon>
        <taxon>Actinomycetota</taxon>
        <taxon>Actinomycetes</taxon>
        <taxon>Micrococcales</taxon>
        <taxon>Microbacteriaceae</taxon>
        <taxon>Leucobacter</taxon>
    </lineage>
</organism>
<dbReference type="RefSeq" id="WP_105804135.1">
    <property type="nucleotide sequence ID" value="NZ_MWZD01000012.1"/>
</dbReference>
<dbReference type="EMBL" id="MWZD01000012">
    <property type="protein sequence ID" value="PRI12432.1"/>
    <property type="molecule type" value="Genomic_DNA"/>
</dbReference>
<dbReference type="Pfam" id="PF00881">
    <property type="entry name" value="Nitroreductase"/>
    <property type="match status" value="1"/>
</dbReference>
<dbReference type="Gene3D" id="3.40.109.10">
    <property type="entry name" value="NADH Oxidase"/>
    <property type="match status" value="1"/>
</dbReference>
<dbReference type="InterPro" id="IPR000415">
    <property type="entry name" value="Nitroreductase-like"/>
</dbReference>
<feature type="domain" description="Nitroreductase" evidence="3">
    <location>
        <begin position="17"/>
        <end position="158"/>
    </location>
</feature>
<evidence type="ECO:0000256" key="2">
    <source>
        <dbReference type="ARBA" id="ARBA00023002"/>
    </source>
</evidence>
<keyword evidence="2" id="KW-0560">Oxidoreductase</keyword>
<comment type="caution">
    <text evidence="4">The sequence shown here is derived from an EMBL/GenBank/DDBJ whole genome shotgun (WGS) entry which is preliminary data.</text>
</comment>
<evidence type="ECO:0000313" key="5">
    <source>
        <dbReference type="Proteomes" id="UP000238650"/>
    </source>
</evidence>
<dbReference type="InterPro" id="IPR029479">
    <property type="entry name" value="Nitroreductase"/>
</dbReference>
<dbReference type="AlphaFoldDB" id="A0A2S9QS87"/>
<protein>
    <submittedName>
        <fullName evidence="4">Nitroreductase</fullName>
    </submittedName>
</protein>
<accession>A0A2S9QS87</accession>
<evidence type="ECO:0000259" key="3">
    <source>
        <dbReference type="Pfam" id="PF00881"/>
    </source>
</evidence>
<sequence>MSTRTAQTSAPVLDALAERWSPRAFDTEHRFPEGALRGMLEAARWAPSASNTQPRRFIVGRRGSEHFARIERALVGFNRQWAGAAAALIVNVAEVVDAEGQERPWAEYDLGQAVAHLTVQAQAEGYHTHQMGGFDREAIREAFGLEERLRPVSVTAIGALGALDQLPEPLRERETAPRERRALDELILARD</sequence>
<evidence type="ECO:0000256" key="1">
    <source>
        <dbReference type="ARBA" id="ARBA00007118"/>
    </source>
</evidence>
<dbReference type="PANTHER" id="PTHR43673:SF10">
    <property type="entry name" value="NADH DEHYDROGENASE_NAD(P)H NITROREDUCTASE XCC3605-RELATED"/>
    <property type="match status" value="1"/>
</dbReference>
<keyword evidence="5" id="KW-1185">Reference proteome</keyword>
<gene>
    <name evidence="4" type="ORF">B4915_01830</name>
</gene>
<reference evidence="4 5" key="1">
    <citation type="journal article" date="2017" name="New Microbes New Infect">
        <title>Genome sequence of 'Leucobacter massiliensis' sp. nov. isolated from human pharynx after travel to the 2014 Hajj.</title>
        <authorList>
            <person name="Leangapichart T."/>
            <person name="Gautret P."/>
            <person name="Nguyen T.T."/>
            <person name="Armstrong N."/>
            <person name="Rolain J.M."/>
        </authorList>
    </citation>
    <scope>NUCLEOTIDE SEQUENCE [LARGE SCALE GENOMIC DNA]</scope>
    <source>
        <strain evidence="4 5">122RC15</strain>
    </source>
</reference>
<dbReference type="Proteomes" id="UP000238650">
    <property type="component" value="Unassembled WGS sequence"/>
</dbReference>
<dbReference type="GO" id="GO:0016491">
    <property type="term" value="F:oxidoreductase activity"/>
    <property type="evidence" value="ECO:0007669"/>
    <property type="project" value="UniProtKB-KW"/>
</dbReference>
<dbReference type="OrthoDB" id="9802510at2"/>
<name>A0A2S9QS87_9MICO</name>
<evidence type="ECO:0000313" key="4">
    <source>
        <dbReference type="EMBL" id="PRI12432.1"/>
    </source>
</evidence>
<proteinExistence type="inferred from homology"/>
<dbReference type="PANTHER" id="PTHR43673">
    <property type="entry name" value="NAD(P)H NITROREDUCTASE YDGI-RELATED"/>
    <property type="match status" value="1"/>
</dbReference>